<dbReference type="InterPro" id="IPR011990">
    <property type="entry name" value="TPR-like_helical_dom_sf"/>
</dbReference>
<feature type="repeat" description="TPR" evidence="1">
    <location>
        <begin position="185"/>
        <end position="218"/>
    </location>
</feature>
<accession>A0AAC8TIZ7</accession>
<organism evidence="3 5">
    <name type="scientific">Archangium gephyra</name>
    <dbReference type="NCBI Taxonomy" id="48"/>
    <lineage>
        <taxon>Bacteria</taxon>
        <taxon>Pseudomonadati</taxon>
        <taxon>Myxococcota</taxon>
        <taxon>Myxococcia</taxon>
        <taxon>Myxococcales</taxon>
        <taxon>Cystobacterineae</taxon>
        <taxon>Archangiaceae</taxon>
        <taxon>Archangium</taxon>
    </lineage>
</organism>
<protein>
    <submittedName>
        <fullName evidence="4">Tetratricopeptide repeat protein</fullName>
    </submittedName>
</protein>
<dbReference type="EMBL" id="QUMU01000007">
    <property type="protein sequence ID" value="REG29525.1"/>
    <property type="molecule type" value="Genomic_DNA"/>
</dbReference>
<dbReference type="InterPro" id="IPR019734">
    <property type="entry name" value="TPR_rpt"/>
</dbReference>
<keyword evidence="1" id="KW-0802">TPR repeat</keyword>
<proteinExistence type="predicted"/>
<sequence>MNLPFPFQLPPMPPEAREMLQAIQFLRQEDISYTAERQRTATGRRSSELIQRAVEHHEAQRFTEAHQLFLEAARLHTEDDPGVAAAAAWHELAKSYMDQTGLLPEERYRQAELLLRRAAASPGRRKYPIRLALTLTMLASCLRYQALERHPSEHTEDQLDEAERLSEEAVALMERLGPPGLPKCIDNLFNLGNLREQREKWDGAVKAYNRALTLQRRMHIRKPSPDSERSSTVRLALARVLPHRDRPGDFQRALELLDEVTTHDPTYADEAWLWRAQLLAEDPARREEALQALDRVKPENLRGDRLKLLARLYQELGRAEQALTLLRQLAGEAMQHRKLALTDLDADHAAQEAQRAAGLAARILVAQGNPVSAFLELENVSGLRYLEALHTFNYRPSEPVARELWERRWELSTQSSSLATLASDLRLLPVDQQREVLAQLTTALAEQGTKNERFRASTLGSDWFLGVLKEATSAPFPAEYLQTRSHERAQQTVHALKLLVQHVPEAELAELIGTGILEAPGLERILQEQPGTVLVRLHLLDELLAVAVWLEDGRVTGSSCQFPLPSGWWSLVSQALKDPRKANPQDWNELLATLDISAALPPGPQKRGILLPSHLTAFLPLVALGPAGKRPLDRFQSVLWLPSLAPLMHRQKAHPPREGTLTVLPGNNTAFHTLATRLALPRERRLENEQATPDEVAEQARTADVICFYAHGFHAAPDEPHLLLHGEQHFHRGHLVDQWAGAERVELWACQSGVNAPLDPRSPLVDEAFGFDFEFLRVGVRSAIGTLWKVPAFVTACIVHRFRQESLQGRDGAEALAEAQRWWAHEGIQSFAAHLRGRTREEGCQAFIASLGAECTSRDLENMLDSLGIPPEPTAPVSDAELEQWCLRFASPLSWAGLRFVGTPERRPVEPWKEEYGQPATEEVRRTVDRLMEKAGKEEESPLSPQEQLEDALEAAISTCEETSLQPEQALDVARLQGVRQRASHSHNLLSALAWVHEALDRCSSRGDERARLVTEAAHLWLELAMDEQPQLPSAILRPPRAVPLLRAEQLLGSEPPASAPARADRLAAKARLVLLQALADSTLPELKQHGFEPYVRRAWDVLAPGLGELREATVESLRVLTIACEILLLEPRRSLAGAASQLLQQARALIQKAGDAPTRDARLAPFLARLWEARDALARALGDAGPMPEGAMGWLPARELARGALHQLTTPGAVEDPDRFIGIALSQMEGAFWGEPSDDRMSLLRGSGTPGFAYRWMLAHYLQKCLQNRPGDPGHFIACLQLACDLRLTFLHRLVRCAMPGADVLQRLELWKLLRHREHLLEALRDSALLAAASPGDETGPASFRLHPLDPFALGTRELHTASLDATGLTAWTLANSCQAHPEPVPAPRTTAFHAARLARSLGYGATSLWSDLLKRLPQERDERGQRHPLLELHSKLESTEAELSRIPQGHGVIALTLQPDGTPLAAAHWHGPRGLEGKVVRGNKRGLGMRLSHVLHPRPEDDTPLRGRSSSRYLAWDQLEEDLAAFLDELLGSALDEPLHWSVIAPGAMRSLPWLGLRAGSTRLCQRVASLRLLPSFGFDAPLPDLPSATNRACLLAPEHTHGDTSFGEAVIETLRRASPPEVVLDPTRLRGNEVVELEHLQALSHQVGSVRFYGVGRAESLTPTVAMLRLVNGRALAPRNTLQVLLPRCNEVELWAATTGGTDALRARYDDADGIPGLAGSFLACGARAVLDMAWPVHDLVKALVCEQYERARLGGYAGAEALGQAVQCTRSLLTLWSLDARRTGSLREALALLDDRRRALLGSRLPPEGVVPLADRHEAPCIQGLKADELVTDLLHPSHLAAFRWWGS</sequence>
<dbReference type="KEGG" id="age:AA314_09398"/>
<dbReference type="SUPFAM" id="SSF48452">
    <property type="entry name" value="TPR-like"/>
    <property type="match status" value="2"/>
</dbReference>
<dbReference type="PANTHER" id="PTHR10098">
    <property type="entry name" value="RAPSYN-RELATED"/>
    <property type="match status" value="1"/>
</dbReference>
<dbReference type="InterPro" id="IPR024983">
    <property type="entry name" value="CHAT_dom"/>
</dbReference>
<keyword evidence="6" id="KW-1185">Reference proteome</keyword>
<evidence type="ECO:0000313" key="3">
    <source>
        <dbReference type="EMBL" id="AKJ07772.1"/>
    </source>
</evidence>
<feature type="domain" description="CHAT" evidence="2">
    <location>
        <begin position="661"/>
        <end position="902"/>
    </location>
</feature>
<name>A0AAC8TIZ7_9BACT</name>
<dbReference type="RefSeq" id="WP_047860713.1">
    <property type="nucleotide sequence ID" value="NZ_CP011509.1"/>
</dbReference>
<dbReference type="EMBL" id="CP011509">
    <property type="protein sequence ID" value="AKJ07772.1"/>
    <property type="molecule type" value="Genomic_DNA"/>
</dbReference>
<dbReference type="PROSITE" id="PS50005">
    <property type="entry name" value="TPR"/>
    <property type="match status" value="1"/>
</dbReference>
<evidence type="ECO:0000313" key="6">
    <source>
        <dbReference type="Proteomes" id="UP000256345"/>
    </source>
</evidence>
<reference evidence="3 5" key="1">
    <citation type="submission" date="2015-05" db="EMBL/GenBank/DDBJ databases">
        <title>Genome assembly of Archangium gephyra DSM 2261.</title>
        <authorList>
            <person name="Sharma G."/>
            <person name="Subramanian S."/>
        </authorList>
    </citation>
    <scope>NUCLEOTIDE SEQUENCE [LARGE SCALE GENOMIC DNA]</scope>
    <source>
        <strain evidence="3 5">DSM 2261</strain>
    </source>
</reference>
<dbReference type="Pfam" id="PF12770">
    <property type="entry name" value="CHAT"/>
    <property type="match status" value="1"/>
</dbReference>
<evidence type="ECO:0000313" key="5">
    <source>
        <dbReference type="Proteomes" id="UP000035579"/>
    </source>
</evidence>
<dbReference type="Proteomes" id="UP000035579">
    <property type="component" value="Chromosome"/>
</dbReference>
<evidence type="ECO:0000313" key="4">
    <source>
        <dbReference type="EMBL" id="REG29525.1"/>
    </source>
</evidence>
<dbReference type="Proteomes" id="UP000256345">
    <property type="component" value="Unassembled WGS sequence"/>
</dbReference>
<evidence type="ECO:0000259" key="2">
    <source>
        <dbReference type="Pfam" id="PF12770"/>
    </source>
</evidence>
<evidence type="ECO:0000256" key="1">
    <source>
        <dbReference type="PROSITE-ProRule" id="PRU00339"/>
    </source>
</evidence>
<dbReference type="Gene3D" id="1.25.40.10">
    <property type="entry name" value="Tetratricopeptide repeat domain"/>
    <property type="match status" value="2"/>
</dbReference>
<dbReference type="SMART" id="SM00028">
    <property type="entry name" value="TPR"/>
    <property type="match status" value="2"/>
</dbReference>
<gene>
    <name evidence="3" type="ORF">AA314_09398</name>
    <name evidence="4" type="ORF">ATI61_107221</name>
</gene>
<reference evidence="4 6" key="2">
    <citation type="submission" date="2018-08" db="EMBL/GenBank/DDBJ databases">
        <title>Genomic Encyclopedia of Archaeal and Bacterial Type Strains, Phase II (KMG-II): from individual species to whole genera.</title>
        <authorList>
            <person name="Goeker M."/>
        </authorList>
    </citation>
    <scope>NUCLEOTIDE SEQUENCE [LARGE SCALE GENOMIC DNA]</scope>
    <source>
        <strain evidence="4 6">DSM 2261</strain>
    </source>
</reference>